<dbReference type="RefSeq" id="WP_015211570.1">
    <property type="nucleotide sequence ID" value="NC_019761.1"/>
</dbReference>
<dbReference type="Proteomes" id="UP000010471">
    <property type="component" value="Plasmid pMIC7113.04"/>
</dbReference>
<feature type="region of interest" description="Disordered" evidence="1">
    <location>
        <begin position="1062"/>
        <end position="1086"/>
    </location>
</feature>
<reference evidence="3 4" key="1">
    <citation type="submission" date="2012-06" db="EMBL/GenBank/DDBJ databases">
        <title>Finished plasmid 4 of genome of Microcoleus sp. PCC 7113.</title>
        <authorList>
            <consortium name="US DOE Joint Genome Institute"/>
            <person name="Gugger M."/>
            <person name="Coursin T."/>
            <person name="Rippka R."/>
            <person name="Tandeau De Marsac N."/>
            <person name="Huntemann M."/>
            <person name="Wei C.-L."/>
            <person name="Han J."/>
            <person name="Detter J.C."/>
            <person name="Han C."/>
            <person name="Tapia R."/>
            <person name="Chen A."/>
            <person name="Kyrpides N."/>
            <person name="Mavromatis K."/>
            <person name="Markowitz V."/>
            <person name="Szeto E."/>
            <person name="Ivanova N."/>
            <person name="Pagani I."/>
            <person name="Pati A."/>
            <person name="Goodwin L."/>
            <person name="Nordberg H.P."/>
            <person name="Cantor M.N."/>
            <person name="Hua S.X."/>
            <person name="Woyke T."/>
            <person name="Kerfeld C.A."/>
        </authorList>
    </citation>
    <scope>NUCLEOTIDE SEQUENCE [LARGE SCALE GENOMIC DNA]</scope>
    <source>
        <strain evidence="3 4">PCC 7113</strain>
        <plasmid evidence="3 4">pMIC7113.04</plasmid>
    </source>
</reference>
<protein>
    <recommendedName>
        <fullName evidence="2">DUF3854 domain-containing protein</fullName>
    </recommendedName>
</protein>
<dbReference type="AlphaFoldDB" id="K9WPD4"/>
<proteinExistence type="predicted"/>
<keyword evidence="3" id="KW-0614">Plasmid</keyword>
<keyword evidence="4" id="KW-1185">Reference proteome</keyword>
<dbReference type="InterPro" id="IPR034154">
    <property type="entry name" value="TOPRIM_DnaG/twinkle"/>
</dbReference>
<gene>
    <name evidence="3" type="ORF">Mic7113_6691</name>
</gene>
<dbReference type="InterPro" id="IPR024385">
    <property type="entry name" value="DUF3854"/>
</dbReference>
<dbReference type="HOGENOM" id="CLU_004699_0_0_3"/>
<evidence type="ECO:0000256" key="1">
    <source>
        <dbReference type="SAM" id="MobiDB-lite"/>
    </source>
</evidence>
<dbReference type="Pfam" id="PF12965">
    <property type="entry name" value="DUF3854"/>
    <property type="match status" value="1"/>
</dbReference>
<dbReference type="PATRIC" id="fig|1173027.3.peg.7407"/>
<dbReference type="OrthoDB" id="473036at2"/>
<geneLocation type="plasmid" evidence="3 4">
    <name>pMIC7113.04</name>
</geneLocation>
<evidence type="ECO:0000259" key="2">
    <source>
        <dbReference type="Pfam" id="PF12965"/>
    </source>
</evidence>
<dbReference type="InterPro" id="IPR049996">
    <property type="entry name" value="Slr7037-like"/>
</dbReference>
<dbReference type="EMBL" id="CP003634">
    <property type="protein sequence ID" value="AFZ22255.1"/>
    <property type="molecule type" value="Genomic_DNA"/>
</dbReference>
<dbReference type="NCBIfam" id="NF042913">
    <property type="entry name" value="CyRepA1"/>
    <property type="match status" value="1"/>
</dbReference>
<dbReference type="CDD" id="cd01029">
    <property type="entry name" value="TOPRIM_primases"/>
    <property type="match status" value="1"/>
</dbReference>
<dbReference type="KEGG" id="mic:Mic7113_6691"/>
<name>K9WPD4_9CYAN</name>
<evidence type="ECO:0000313" key="4">
    <source>
        <dbReference type="Proteomes" id="UP000010471"/>
    </source>
</evidence>
<evidence type="ECO:0000313" key="3">
    <source>
        <dbReference type="EMBL" id="AFZ22255.1"/>
    </source>
</evidence>
<dbReference type="PANTHER" id="PTHR34985">
    <property type="entry name" value="SLR0554 PROTEIN"/>
    <property type="match status" value="1"/>
</dbReference>
<dbReference type="InterPro" id="IPR027417">
    <property type="entry name" value="P-loop_NTPase"/>
</dbReference>
<feature type="domain" description="DUF3854" evidence="2">
    <location>
        <begin position="171"/>
        <end position="299"/>
    </location>
</feature>
<dbReference type="PANTHER" id="PTHR34985:SF1">
    <property type="entry name" value="SLR0554 PROTEIN"/>
    <property type="match status" value="1"/>
</dbReference>
<organism evidence="3 4">
    <name type="scientific">Allocoleopsis franciscana PCC 7113</name>
    <dbReference type="NCBI Taxonomy" id="1173027"/>
    <lineage>
        <taxon>Bacteria</taxon>
        <taxon>Bacillati</taxon>
        <taxon>Cyanobacteriota</taxon>
        <taxon>Cyanophyceae</taxon>
        <taxon>Coleofasciculales</taxon>
        <taxon>Coleofasciculaceae</taxon>
        <taxon>Allocoleopsis</taxon>
        <taxon>Allocoleopsis franciscana</taxon>
    </lineage>
</organism>
<dbReference type="SUPFAM" id="SSF52540">
    <property type="entry name" value="P-loop containing nucleoside triphosphate hydrolases"/>
    <property type="match status" value="1"/>
</dbReference>
<sequence>MILPNHYQEWLDSAVDPGIIELNVRSLSGNQPYEYLVYSDDIPRRNDGRLTDHWLKKYRHTEQGGWWCSGVDILTGEDDLWGCFKPRHPRWSDDGTKQSIERLCKSALSFSPGRSDNGKKLIKYEHPPKTATGIFALKVPLHIWQRIAERYRVPMPLGLELYTTTGMYNLFWEWVIAHPKIPVVVTEGAKKVGALLTAGYCAIALPGVNGGYRVPKDEFGNKIGRPCLIPQLLKLAAIGRPLYLAFDQDSKLETIQRVRGAIGKTGVLLAQQGCKVKVISWRPELGKGVDDLIFAHGSEAFDAAYEAASALDNWRAKGYTQLSYTPNIRVNRRYLGAIQIPTGAKLIALKSAKGTGKTEALAEVVQEAIYRGQRVLVITHRVQLGEALCHRFGIDYVTEFRTSETKGVFGYGLCIDSLHPNSQAKFNPSDWQDALVIIDECEQVLWHLLNSSTCASDRVPILKSFKTLIQNTLSGNGWVIASDADLSDVSLNYLIALSGVTVEPFVVVNDWKPGDAERWRITSYQDTTPAGLVNDLVKHIADGGKPFVCVSAQKPKSKWGTVTQERYLKKRFPELRILRIDSESVADPGHPAYGAIANLNDILALYDIVIASPSIETGVSIDIRGHFTSVWGIAQGVQAENSVRQSLARIRENVPRYLWAAAYGIGKIGNGSTNINDLLACEHQKTKANIRQLTLAGFDELSEDADTFQNESLTCFAKMAVRHNASMINYRNSILEALRDEGHLIVFAALTDEEESDAIVEDIKLTRDIGYQEYREAVAASSGCESEAEYKELQDKRSKTEAERLKVNKHSLGLRYGVEVTPDLVARDDDGWYPQLRLHYFLTIGRDYLAARDKANAKAQVERGEGDVFKPDFNRSQLGLGVKCFDVLGVTAILQNQDRELKNTDPDLMAFASKAKANSWQIKAVTGIGISQSDTPIAIIKRFADKAGHSLEYLRKETVEVNGSRQRVRVYRITTPQDGRDEVFAVWLARDEAKAAETEAQPTTVTPVHSLEQSPCPRTVIINDLSNRVDTPLNSPEPIREVPATSVADVATVATVANCHTEESAAGNNWHKSRGQKQHPPSQSGL</sequence>
<accession>K9WPD4</accession>